<dbReference type="GO" id="GO:0004674">
    <property type="term" value="F:protein serine/threonine kinase activity"/>
    <property type="evidence" value="ECO:0007669"/>
    <property type="project" value="UniProtKB-EC"/>
</dbReference>
<protein>
    <recommendedName>
        <fullName evidence="1">non-specific serine/threonine protein kinase</fullName>
        <ecNumber evidence="1">2.7.11.1</ecNumber>
    </recommendedName>
</protein>
<comment type="catalytic activity">
    <reaction evidence="3">
        <text>L-seryl-[protein] + ATP = O-phospho-L-seryl-[protein] + ADP + H(+)</text>
        <dbReference type="Rhea" id="RHEA:17989"/>
        <dbReference type="Rhea" id="RHEA-COMP:9863"/>
        <dbReference type="Rhea" id="RHEA-COMP:11604"/>
        <dbReference type="ChEBI" id="CHEBI:15378"/>
        <dbReference type="ChEBI" id="CHEBI:29999"/>
        <dbReference type="ChEBI" id="CHEBI:30616"/>
        <dbReference type="ChEBI" id="CHEBI:83421"/>
        <dbReference type="ChEBI" id="CHEBI:456216"/>
        <dbReference type="EC" id="2.7.11.1"/>
    </reaction>
</comment>
<gene>
    <name evidence="4" type="ORF">Amon01_000496000</name>
</gene>
<dbReference type="AlphaFoldDB" id="A0A9W6YZD4"/>
<dbReference type="Proteomes" id="UP001165063">
    <property type="component" value="Unassembled WGS sequence"/>
</dbReference>
<evidence type="ECO:0000256" key="1">
    <source>
        <dbReference type="ARBA" id="ARBA00012513"/>
    </source>
</evidence>
<dbReference type="Gene3D" id="1.10.510.10">
    <property type="entry name" value="Transferase(Phosphotransferase) domain 1"/>
    <property type="match status" value="1"/>
</dbReference>
<organism evidence="4 5">
    <name type="scientific">Ambrosiozyma monospora</name>
    <name type="common">Yeast</name>
    <name type="synonym">Endomycopsis monosporus</name>
    <dbReference type="NCBI Taxonomy" id="43982"/>
    <lineage>
        <taxon>Eukaryota</taxon>
        <taxon>Fungi</taxon>
        <taxon>Dikarya</taxon>
        <taxon>Ascomycota</taxon>
        <taxon>Saccharomycotina</taxon>
        <taxon>Pichiomycetes</taxon>
        <taxon>Pichiales</taxon>
        <taxon>Pichiaceae</taxon>
        <taxon>Ambrosiozyma</taxon>
    </lineage>
</organism>
<proteinExistence type="predicted"/>
<evidence type="ECO:0000256" key="2">
    <source>
        <dbReference type="ARBA" id="ARBA00047899"/>
    </source>
</evidence>
<dbReference type="InterPro" id="IPR008266">
    <property type="entry name" value="Tyr_kinase_AS"/>
</dbReference>
<sequence>MRPPETTEELAKVEQELIKLARIGIKHDDIRKSNFLFDEKRDVAFVIDFQYVELAPDGFGFSADVVSEEMRQAFTQLQKESISEK</sequence>
<name>A0A9W6YZD4_AMBMO</name>
<dbReference type="PROSITE" id="PS00109">
    <property type="entry name" value="PROTEIN_KINASE_TYR"/>
    <property type="match status" value="1"/>
</dbReference>
<accession>A0A9W6YZD4</accession>
<dbReference type="EMBL" id="BSXU01002567">
    <property type="protein sequence ID" value="GMG38483.1"/>
    <property type="molecule type" value="Genomic_DNA"/>
</dbReference>
<evidence type="ECO:0000313" key="4">
    <source>
        <dbReference type="EMBL" id="GMG38483.1"/>
    </source>
</evidence>
<dbReference type="SUPFAM" id="SSF56112">
    <property type="entry name" value="Protein kinase-like (PK-like)"/>
    <property type="match status" value="1"/>
</dbReference>
<evidence type="ECO:0000313" key="5">
    <source>
        <dbReference type="Proteomes" id="UP001165063"/>
    </source>
</evidence>
<comment type="catalytic activity">
    <reaction evidence="2">
        <text>L-threonyl-[protein] + ATP = O-phospho-L-threonyl-[protein] + ADP + H(+)</text>
        <dbReference type="Rhea" id="RHEA:46608"/>
        <dbReference type="Rhea" id="RHEA-COMP:11060"/>
        <dbReference type="Rhea" id="RHEA-COMP:11605"/>
        <dbReference type="ChEBI" id="CHEBI:15378"/>
        <dbReference type="ChEBI" id="CHEBI:30013"/>
        <dbReference type="ChEBI" id="CHEBI:30616"/>
        <dbReference type="ChEBI" id="CHEBI:61977"/>
        <dbReference type="ChEBI" id="CHEBI:456216"/>
        <dbReference type="EC" id="2.7.11.1"/>
    </reaction>
</comment>
<dbReference type="InterPro" id="IPR011009">
    <property type="entry name" value="Kinase-like_dom_sf"/>
</dbReference>
<reference evidence="4" key="1">
    <citation type="submission" date="2023-04" db="EMBL/GenBank/DDBJ databases">
        <title>Ambrosiozyma monospora NBRC 1965.</title>
        <authorList>
            <person name="Ichikawa N."/>
            <person name="Sato H."/>
            <person name="Tonouchi N."/>
        </authorList>
    </citation>
    <scope>NUCLEOTIDE SEQUENCE</scope>
    <source>
        <strain evidence="4">NBRC 1965</strain>
    </source>
</reference>
<evidence type="ECO:0000256" key="3">
    <source>
        <dbReference type="ARBA" id="ARBA00048679"/>
    </source>
</evidence>
<dbReference type="EC" id="2.7.11.1" evidence="1"/>
<comment type="caution">
    <text evidence="4">The sequence shown here is derived from an EMBL/GenBank/DDBJ whole genome shotgun (WGS) entry which is preliminary data.</text>
</comment>
<keyword evidence="5" id="KW-1185">Reference proteome</keyword>
<dbReference type="OrthoDB" id="2687876at2759"/>